<proteinExistence type="predicted"/>
<gene>
    <name evidence="2" type="ORF">RSOLAG1IB_07473</name>
</gene>
<evidence type="ECO:0000313" key="2">
    <source>
        <dbReference type="EMBL" id="CEL54980.1"/>
    </source>
</evidence>
<dbReference type="Proteomes" id="UP000059188">
    <property type="component" value="Unassembled WGS sequence"/>
</dbReference>
<reference evidence="2 3" key="1">
    <citation type="submission" date="2014-11" db="EMBL/GenBank/DDBJ databases">
        <authorList>
            <person name="Wibberg Daniel"/>
        </authorList>
    </citation>
    <scope>NUCLEOTIDE SEQUENCE [LARGE SCALE GENOMIC DNA]</scope>
    <source>
        <strain evidence="2">Rhizoctonia solani AG1-IB 7/3/14</strain>
    </source>
</reference>
<feature type="region of interest" description="Disordered" evidence="1">
    <location>
        <begin position="1"/>
        <end position="22"/>
    </location>
</feature>
<dbReference type="EMBL" id="LN679118">
    <property type="protein sequence ID" value="CEL54980.1"/>
    <property type="molecule type" value="Genomic_DNA"/>
</dbReference>
<sequence>MSTTGKNHLNGTKPAQSSRNPVHYTDIQIVNMLGTTATAIPYGALHQEKTRVWNVAVAECNSSGLFPFDVTKKGIQDGVTSLMNSLE</sequence>
<dbReference type="AlphaFoldDB" id="A0A0B7FBQ1"/>
<dbReference type="OrthoDB" id="3205624at2759"/>
<accession>A0A0B7FBQ1</accession>
<organism evidence="2 3">
    <name type="scientific">Thanatephorus cucumeris (strain AG1-IB / isolate 7/3/14)</name>
    <name type="common">Lettuce bottom rot fungus</name>
    <name type="synonym">Rhizoctonia solani</name>
    <dbReference type="NCBI Taxonomy" id="1108050"/>
    <lineage>
        <taxon>Eukaryota</taxon>
        <taxon>Fungi</taxon>
        <taxon>Dikarya</taxon>
        <taxon>Basidiomycota</taxon>
        <taxon>Agaricomycotina</taxon>
        <taxon>Agaricomycetes</taxon>
        <taxon>Cantharellales</taxon>
        <taxon>Ceratobasidiaceae</taxon>
        <taxon>Rhizoctonia</taxon>
        <taxon>Rhizoctonia solani AG-1</taxon>
    </lineage>
</organism>
<evidence type="ECO:0000256" key="1">
    <source>
        <dbReference type="SAM" id="MobiDB-lite"/>
    </source>
</evidence>
<keyword evidence="3" id="KW-1185">Reference proteome</keyword>
<feature type="compositionally biased region" description="Polar residues" evidence="1">
    <location>
        <begin position="1"/>
        <end position="20"/>
    </location>
</feature>
<name>A0A0B7FBQ1_THACB</name>
<protein>
    <submittedName>
        <fullName evidence="2">Uncharacterized protein</fullName>
    </submittedName>
</protein>
<evidence type="ECO:0000313" key="3">
    <source>
        <dbReference type="Proteomes" id="UP000059188"/>
    </source>
</evidence>